<dbReference type="Proteomes" id="UP000663923">
    <property type="component" value="Chromosome"/>
</dbReference>
<sequence length="198" mass="22514">MTSSPHIPSEQDLPEPTLRPQHNGWSKPKMRSFLEALAASGSVTTAAKSVYMTRDSAYKLRARLAGTPFDLAWEAALENALRQITHEAVDRAINGVAQPIFWKGEQIGEKRVFNENLTKFLIANPSRIGRNPMAREFALTKWDSILDRVEHGPLDWNEKEREEDPEGAKIARDYIKQHSEYAAGWMWELSEDKPRKTG</sequence>
<protein>
    <submittedName>
        <fullName evidence="2">Uncharacterized protein</fullName>
    </submittedName>
</protein>
<dbReference type="EMBL" id="CP071794">
    <property type="protein sequence ID" value="QTD55245.1"/>
    <property type="molecule type" value="Genomic_DNA"/>
</dbReference>
<organism evidence="2 4">
    <name type="scientific">Parasphingorhabdus cellanae</name>
    <dbReference type="NCBI Taxonomy" id="2806553"/>
    <lineage>
        <taxon>Bacteria</taxon>
        <taxon>Pseudomonadati</taxon>
        <taxon>Pseudomonadota</taxon>
        <taxon>Alphaproteobacteria</taxon>
        <taxon>Sphingomonadales</taxon>
        <taxon>Sphingomonadaceae</taxon>
        <taxon>Parasphingorhabdus</taxon>
    </lineage>
</organism>
<proteinExistence type="predicted"/>
<accession>A0ABX7T4R1</accession>
<dbReference type="EMBL" id="CP071794">
    <property type="protein sequence ID" value="QTD57057.1"/>
    <property type="molecule type" value="Genomic_DNA"/>
</dbReference>
<evidence type="ECO:0000313" key="2">
    <source>
        <dbReference type="EMBL" id="QTD55245.1"/>
    </source>
</evidence>
<evidence type="ECO:0000313" key="3">
    <source>
        <dbReference type="EMBL" id="QTD57057.1"/>
    </source>
</evidence>
<reference evidence="2 4" key="1">
    <citation type="submission" date="2021-03" db="EMBL/GenBank/DDBJ databases">
        <title>Complete genome of Parasphingorhabdus_sp.JHSY0214.</title>
        <authorList>
            <person name="Yoo J.H."/>
            <person name="Bae J.W."/>
        </authorList>
    </citation>
    <scope>NUCLEOTIDE SEQUENCE [LARGE SCALE GENOMIC DNA]</scope>
    <source>
        <strain evidence="2 4">JHSY0214</strain>
    </source>
</reference>
<feature type="region of interest" description="Disordered" evidence="1">
    <location>
        <begin position="1"/>
        <end position="25"/>
    </location>
</feature>
<name>A0ABX7T4R1_9SPHN</name>
<evidence type="ECO:0000313" key="4">
    <source>
        <dbReference type="Proteomes" id="UP000663923"/>
    </source>
</evidence>
<evidence type="ECO:0000256" key="1">
    <source>
        <dbReference type="SAM" id="MobiDB-lite"/>
    </source>
</evidence>
<dbReference type="RefSeq" id="WP_207987069.1">
    <property type="nucleotide sequence ID" value="NZ_CP071794.1"/>
</dbReference>
<keyword evidence="4" id="KW-1185">Reference proteome</keyword>
<gene>
    <name evidence="3" type="ORF">J4G78_05720</name>
    <name evidence="2" type="ORF">J4G78_13590</name>
</gene>